<evidence type="ECO:0000313" key="10">
    <source>
        <dbReference type="EMBL" id="KAK4215164.1"/>
    </source>
</evidence>
<dbReference type="InterPro" id="IPR003663">
    <property type="entry name" value="Sugar/inositol_transpt"/>
</dbReference>
<feature type="transmembrane region" description="Helical" evidence="8">
    <location>
        <begin position="12"/>
        <end position="32"/>
    </location>
</feature>
<comment type="caution">
    <text evidence="10">The sequence shown here is derived from an EMBL/GenBank/DDBJ whole genome shotgun (WGS) entry which is preliminary data.</text>
</comment>
<comment type="similarity">
    <text evidence="2 7">Belongs to the major facilitator superfamily. Sugar transporter (TC 2.A.1.1) family.</text>
</comment>
<gene>
    <name evidence="10" type="ORF">QBC37DRAFT_312932</name>
</gene>
<dbReference type="InterPro" id="IPR005829">
    <property type="entry name" value="Sugar_transporter_CS"/>
</dbReference>
<reference evidence="10" key="2">
    <citation type="submission" date="2023-05" db="EMBL/GenBank/DDBJ databases">
        <authorList>
            <consortium name="Lawrence Berkeley National Laboratory"/>
            <person name="Steindorff A."/>
            <person name="Hensen N."/>
            <person name="Bonometti L."/>
            <person name="Westerberg I."/>
            <person name="Brannstrom I.O."/>
            <person name="Guillou S."/>
            <person name="Cros-Aarteil S."/>
            <person name="Calhoun S."/>
            <person name="Haridas S."/>
            <person name="Kuo A."/>
            <person name="Mondo S."/>
            <person name="Pangilinan J."/>
            <person name="Riley R."/>
            <person name="Labutti K."/>
            <person name="Andreopoulos B."/>
            <person name="Lipzen A."/>
            <person name="Chen C."/>
            <person name="Yanf M."/>
            <person name="Daum C."/>
            <person name="Ng V."/>
            <person name="Clum A."/>
            <person name="Ohm R."/>
            <person name="Martin F."/>
            <person name="Silar P."/>
            <person name="Natvig D."/>
            <person name="Lalanne C."/>
            <person name="Gautier V."/>
            <person name="Ament-Velasquez S.L."/>
            <person name="Kruys A."/>
            <person name="Hutchinson M.I."/>
            <person name="Powell A.J."/>
            <person name="Barry K."/>
            <person name="Miller A.N."/>
            <person name="Grigoriev I.V."/>
            <person name="Debuchy R."/>
            <person name="Gladieux P."/>
            <person name="Thoren M.H."/>
            <person name="Johannesson H."/>
        </authorList>
    </citation>
    <scope>NUCLEOTIDE SEQUENCE</scope>
    <source>
        <strain evidence="10">PSN293</strain>
    </source>
</reference>
<dbReference type="InterPro" id="IPR050360">
    <property type="entry name" value="MFS_Sugar_Transporters"/>
</dbReference>
<comment type="subcellular location">
    <subcellularLocation>
        <location evidence="1">Membrane</location>
        <topology evidence="1">Multi-pass membrane protein</topology>
    </subcellularLocation>
</comment>
<feature type="transmembrane region" description="Helical" evidence="8">
    <location>
        <begin position="113"/>
        <end position="134"/>
    </location>
</feature>
<accession>A0AAN6Y9J1</accession>
<dbReference type="PANTHER" id="PTHR48022">
    <property type="entry name" value="PLASTIDIC GLUCOSE TRANSPORTER 4"/>
    <property type="match status" value="1"/>
</dbReference>
<feature type="transmembrane region" description="Helical" evidence="8">
    <location>
        <begin position="414"/>
        <end position="432"/>
    </location>
</feature>
<dbReference type="NCBIfam" id="TIGR00879">
    <property type="entry name" value="SP"/>
    <property type="match status" value="1"/>
</dbReference>
<sequence length="507" mass="54810">MSRLQEPKPKGWISKTFLTSIFLGIGGFLYGYDSGIITPSLALGTFVKYFDYPAPPLRGAIVSMYQAGAWLGSASVGITSDRLGRRKAIAFGCIWGVIGGALMAAAAHVAMLIVGRLLVGYAVGTITGVAPVFGAEIAKTNERAKLTAVNQMMVAWGFFIALWTGVGESKWQNPNQWRLGFAIQSVPALILGVGVLFISESPRWLCLKGRNEEAEQAFRNYHADGTAETDEWCKSEFATIQTSIQEELRAQHSLTWGDLLKTPPFRKRLFVGSFVWAAAMLSGISFVQYYQTAIYATLQFGEEQQLLVSGLYGSVAPVACLLSLFFVDKINRKTILVTSSGLLCLSYTIITIIAAVFPAVPGQPTNAAAQRGLIACIFAVSANYSALLGPMTWIIPPEVFTTELRAKANAVVQVIHYSISLVITQCSPIALAAVGWKYYILFILTNGLCTLIFAFAYPETRGKSLEQIDEIFGDVIPSASAIAESSSVEKGDGAITKVEHRGSSKSE</sequence>
<dbReference type="InterPro" id="IPR005828">
    <property type="entry name" value="MFS_sugar_transport-like"/>
</dbReference>
<keyword evidence="6 8" id="KW-0472">Membrane</keyword>
<evidence type="ECO:0000256" key="1">
    <source>
        <dbReference type="ARBA" id="ARBA00004141"/>
    </source>
</evidence>
<name>A0AAN6Y9J1_9PEZI</name>
<feature type="transmembrane region" description="Helical" evidence="8">
    <location>
        <begin position="269"/>
        <end position="290"/>
    </location>
</feature>
<evidence type="ECO:0000256" key="4">
    <source>
        <dbReference type="ARBA" id="ARBA00022692"/>
    </source>
</evidence>
<protein>
    <submittedName>
        <fullName evidence="10">General substrate transporter</fullName>
    </submittedName>
</protein>
<dbReference type="EMBL" id="MU858083">
    <property type="protein sequence ID" value="KAK4215164.1"/>
    <property type="molecule type" value="Genomic_DNA"/>
</dbReference>
<dbReference type="InterPro" id="IPR020846">
    <property type="entry name" value="MFS_dom"/>
</dbReference>
<evidence type="ECO:0000256" key="5">
    <source>
        <dbReference type="ARBA" id="ARBA00022989"/>
    </source>
</evidence>
<evidence type="ECO:0000256" key="3">
    <source>
        <dbReference type="ARBA" id="ARBA00022448"/>
    </source>
</evidence>
<evidence type="ECO:0000259" key="9">
    <source>
        <dbReference type="PROSITE" id="PS50850"/>
    </source>
</evidence>
<feature type="transmembrane region" description="Helical" evidence="8">
    <location>
        <begin position="146"/>
        <end position="165"/>
    </location>
</feature>
<dbReference type="GO" id="GO:0005351">
    <property type="term" value="F:carbohydrate:proton symporter activity"/>
    <property type="evidence" value="ECO:0007669"/>
    <property type="project" value="TreeGrafter"/>
</dbReference>
<feature type="transmembrane region" description="Helical" evidence="8">
    <location>
        <begin position="88"/>
        <end position="107"/>
    </location>
</feature>
<reference evidence="10" key="1">
    <citation type="journal article" date="2023" name="Mol. Phylogenet. Evol.">
        <title>Genome-scale phylogeny and comparative genomics of the fungal order Sordariales.</title>
        <authorList>
            <person name="Hensen N."/>
            <person name="Bonometti L."/>
            <person name="Westerberg I."/>
            <person name="Brannstrom I.O."/>
            <person name="Guillou S."/>
            <person name="Cros-Aarteil S."/>
            <person name="Calhoun S."/>
            <person name="Haridas S."/>
            <person name="Kuo A."/>
            <person name="Mondo S."/>
            <person name="Pangilinan J."/>
            <person name="Riley R."/>
            <person name="LaButti K."/>
            <person name="Andreopoulos B."/>
            <person name="Lipzen A."/>
            <person name="Chen C."/>
            <person name="Yan M."/>
            <person name="Daum C."/>
            <person name="Ng V."/>
            <person name="Clum A."/>
            <person name="Steindorff A."/>
            <person name="Ohm R.A."/>
            <person name="Martin F."/>
            <person name="Silar P."/>
            <person name="Natvig D.O."/>
            <person name="Lalanne C."/>
            <person name="Gautier V."/>
            <person name="Ament-Velasquez S.L."/>
            <person name="Kruys A."/>
            <person name="Hutchinson M.I."/>
            <person name="Powell A.J."/>
            <person name="Barry K."/>
            <person name="Miller A.N."/>
            <person name="Grigoriev I.V."/>
            <person name="Debuchy R."/>
            <person name="Gladieux P."/>
            <person name="Hiltunen Thoren M."/>
            <person name="Johannesson H."/>
        </authorList>
    </citation>
    <scope>NUCLEOTIDE SEQUENCE</scope>
    <source>
        <strain evidence="10">PSN293</strain>
    </source>
</reference>
<evidence type="ECO:0000313" key="11">
    <source>
        <dbReference type="Proteomes" id="UP001301769"/>
    </source>
</evidence>
<dbReference type="GO" id="GO:0016020">
    <property type="term" value="C:membrane"/>
    <property type="evidence" value="ECO:0007669"/>
    <property type="project" value="UniProtKB-SubCell"/>
</dbReference>
<dbReference type="Gene3D" id="1.20.1250.20">
    <property type="entry name" value="MFS general substrate transporter like domains"/>
    <property type="match status" value="1"/>
</dbReference>
<feature type="transmembrane region" description="Helical" evidence="8">
    <location>
        <begin position="438"/>
        <end position="457"/>
    </location>
</feature>
<dbReference type="PANTHER" id="PTHR48022:SF9">
    <property type="entry name" value="MAJOR FACILITATOR SUPERFAMILY (MFS) PROFILE DOMAIN-CONTAINING PROTEIN"/>
    <property type="match status" value="1"/>
</dbReference>
<dbReference type="PRINTS" id="PR00171">
    <property type="entry name" value="SUGRTRNSPORT"/>
</dbReference>
<evidence type="ECO:0000256" key="8">
    <source>
        <dbReference type="SAM" id="Phobius"/>
    </source>
</evidence>
<dbReference type="FunFam" id="1.20.1250.20:FF:000134">
    <property type="entry name" value="MFS sugar transporter protein"/>
    <property type="match status" value="1"/>
</dbReference>
<feature type="transmembrane region" description="Helical" evidence="8">
    <location>
        <begin position="310"/>
        <end position="327"/>
    </location>
</feature>
<feature type="transmembrane region" description="Helical" evidence="8">
    <location>
        <begin position="177"/>
        <end position="198"/>
    </location>
</feature>
<dbReference type="PROSITE" id="PS00216">
    <property type="entry name" value="SUGAR_TRANSPORT_1"/>
    <property type="match status" value="1"/>
</dbReference>
<feature type="domain" description="Major facilitator superfamily (MFS) profile" evidence="9">
    <location>
        <begin position="19"/>
        <end position="461"/>
    </location>
</feature>
<feature type="transmembrane region" description="Helical" evidence="8">
    <location>
        <begin position="57"/>
        <end position="76"/>
    </location>
</feature>
<organism evidence="10 11">
    <name type="scientific">Rhypophila decipiens</name>
    <dbReference type="NCBI Taxonomy" id="261697"/>
    <lineage>
        <taxon>Eukaryota</taxon>
        <taxon>Fungi</taxon>
        <taxon>Dikarya</taxon>
        <taxon>Ascomycota</taxon>
        <taxon>Pezizomycotina</taxon>
        <taxon>Sordariomycetes</taxon>
        <taxon>Sordariomycetidae</taxon>
        <taxon>Sordariales</taxon>
        <taxon>Naviculisporaceae</taxon>
        <taxon>Rhypophila</taxon>
    </lineage>
</organism>
<feature type="transmembrane region" description="Helical" evidence="8">
    <location>
        <begin position="372"/>
        <end position="394"/>
    </location>
</feature>
<dbReference type="Pfam" id="PF00083">
    <property type="entry name" value="Sugar_tr"/>
    <property type="match status" value="1"/>
</dbReference>
<dbReference type="SUPFAM" id="SSF103473">
    <property type="entry name" value="MFS general substrate transporter"/>
    <property type="match status" value="1"/>
</dbReference>
<dbReference type="Proteomes" id="UP001301769">
    <property type="component" value="Unassembled WGS sequence"/>
</dbReference>
<dbReference type="InterPro" id="IPR036259">
    <property type="entry name" value="MFS_trans_sf"/>
</dbReference>
<dbReference type="PROSITE" id="PS50850">
    <property type="entry name" value="MFS"/>
    <property type="match status" value="1"/>
</dbReference>
<dbReference type="AlphaFoldDB" id="A0AAN6Y9J1"/>
<keyword evidence="3 7" id="KW-0813">Transport</keyword>
<evidence type="ECO:0000256" key="6">
    <source>
        <dbReference type="ARBA" id="ARBA00023136"/>
    </source>
</evidence>
<keyword evidence="11" id="KW-1185">Reference proteome</keyword>
<feature type="transmembrane region" description="Helical" evidence="8">
    <location>
        <begin position="334"/>
        <end position="360"/>
    </location>
</feature>
<evidence type="ECO:0000256" key="2">
    <source>
        <dbReference type="ARBA" id="ARBA00010992"/>
    </source>
</evidence>
<evidence type="ECO:0000256" key="7">
    <source>
        <dbReference type="RuleBase" id="RU003346"/>
    </source>
</evidence>
<keyword evidence="4 8" id="KW-0812">Transmembrane</keyword>
<proteinExistence type="inferred from homology"/>
<keyword evidence="5 8" id="KW-1133">Transmembrane helix</keyword>